<dbReference type="RefSeq" id="XP_024889557.1">
    <property type="nucleotide sequence ID" value="XM_025033789.1"/>
</dbReference>
<sequence length="136" mass="14309">MVVAAMKEAGLRVAPQKTQIVFYGKRRGKPPPAHIEIEGTRVSVGAEMKVLGLWLDGTWSFGGHFARLTPKVKTTANSLARLMPNLGGGGERTCSPSIRDDRARRGTVWCPCLGASGEGLGPLADAAASDAADHCP</sequence>
<keyword evidence="1" id="KW-1185">Reference proteome</keyword>
<dbReference type="Proteomes" id="UP000504618">
    <property type="component" value="Unplaced"/>
</dbReference>
<evidence type="ECO:0000313" key="1">
    <source>
        <dbReference type="Proteomes" id="UP000504618"/>
    </source>
</evidence>
<evidence type="ECO:0000313" key="2">
    <source>
        <dbReference type="RefSeq" id="XP_024889557.1"/>
    </source>
</evidence>
<protein>
    <submittedName>
        <fullName evidence="2">Uncharacterized protein LOC112465960</fullName>
    </submittedName>
</protein>
<dbReference type="GeneID" id="112465960"/>
<reference evidence="2" key="1">
    <citation type="submission" date="2025-08" db="UniProtKB">
        <authorList>
            <consortium name="RefSeq"/>
        </authorList>
    </citation>
    <scope>IDENTIFICATION</scope>
    <source>
        <tissue evidence="2">Whole body</tissue>
    </source>
</reference>
<organism evidence="1 2">
    <name type="scientific">Temnothorax curvispinosus</name>
    <dbReference type="NCBI Taxonomy" id="300111"/>
    <lineage>
        <taxon>Eukaryota</taxon>
        <taxon>Metazoa</taxon>
        <taxon>Ecdysozoa</taxon>
        <taxon>Arthropoda</taxon>
        <taxon>Hexapoda</taxon>
        <taxon>Insecta</taxon>
        <taxon>Pterygota</taxon>
        <taxon>Neoptera</taxon>
        <taxon>Endopterygota</taxon>
        <taxon>Hymenoptera</taxon>
        <taxon>Apocrita</taxon>
        <taxon>Aculeata</taxon>
        <taxon>Formicoidea</taxon>
        <taxon>Formicidae</taxon>
        <taxon>Myrmicinae</taxon>
        <taxon>Temnothorax</taxon>
    </lineage>
</organism>
<accession>A0A6J1R4L7</accession>
<dbReference type="AlphaFoldDB" id="A0A6J1R4L7"/>
<gene>
    <name evidence="2" type="primary">LOC112465960</name>
</gene>
<dbReference type="OrthoDB" id="415822at2759"/>
<proteinExistence type="predicted"/>
<name>A0A6J1R4L7_9HYME</name>